<evidence type="ECO:0000256" key="3">
    <source>
        <dbReference type="ARBA" id="ARBA00022490"/>
    </source>
</evidence>
<keyword evidence="7 10" id="KW-0560">Oxidoreductase</keyword>
<evidence type="ECO:0000259" key="13">
    <source>
        <dbReference type="Pfam" id="PF03807"/>
    </source>
</evidence>
<feature type="binding site" evidence="12">
    <location>
        <begin position="69"/>
        <end position="72"/>
    </location>
    <ligand>
        <name>NADP(+)</name>
        <dbReference type="ChEBI" id="CHEBI:58349"/>
    </ligand>
</feature>
<evidence type="ECO:0000256" key="12">
    <source>
        <dbReference type="PIRSR" id="PIRSR000193-1"/>
    </source>
</evidence>
<dbReference type="HAMAP" id="MF_01925">
    <property type="entry name" value="P5C_reductase"/>
    <property type="match status" value="1"/>
</dbReference>
<dbReference type="GO" id="GO:0005737">
    <property type="term" value="C:cytoplasm"/>
    <property type="evidence" value="ECO:0007669"/>
    <property type="project" value="UniProtKB-SubCell"/>
</dbReference>
<dbReference type="Pfam" id="PF03807">
    <property type="entry name" value="F420_oxidored"/>
    <property type="match status" value="1"/>
</dbReference>
<keyword evidence="3 10" id="KW-0963">Cytoplasm</keyword>
<keyword evidence="5 10" id="KW-0641">Proline biosynthesis</keyword>
<dbReference type="Gene3D" id="1.10.3730.10">
    <property type="entry name" value="ProC C-terminal domain-like"/>
    <property type="match status" value="1"/>
</dbReference>
<comment type="subcellular location">
    <subcellularLocation>
        <location evidence="10">Cytoplasm</location>
    </subcellularLocation>
</comment>
<keyword evidence="4 10" id="KW-0028">Amino-acid biosynthesis</keyword>
<accession>A0A172YA24</accession>
<dbReference type="NCBIfam" id="TIGR00112">
    <property type="entry name" value="proC"/>
    <property type="match status" value="1"/>
</dbReference>
<dbReference type="Gene3D" id="3.40.50.720">
    <property type="entry name" value="NAD(P)-binding Rossmann-like Domain"/>
    <property type="match status" value="1"/>
</dbReference>
<keyword evidence="16" id="KW-1185">Reference proteome</keyword>
<organism evidence="15 16">
    <name type="scientific">Halotalea alkalilenta</name>
    <dbReference type="NCBI Taxonomy" id="376489"/>
    <lineage>
        <taxon>Bacteria</taxon>
        <taxon>Pseudomonadati</taxon>
        <taxon>Pseudomonadota</taxon>
        <taxon>Gammaproteobacteria</taxon>
        <taxon>Oceanospirillales</taxon>
        <taxon>Halomonadaceae</taxon>
        <taxon>Halotalea</taxon>
    </lineage>
</organism>
<feature type="binding site" evidence="12">
    <location>
        <position position="56"/>
    </location>
    <ligand>
        <name>NADPH</name>
        <dbReference type="ChEBI" id="CHEBI:57783"/>
    </ligand>
</feature>
<dbReference type="UniPathway" id="UPA00098">
    <property type="reaction ID" value="UER00361"/>
</dbReference>
<evidence type="ECO:0000256" key="5">
    <source>
        <dbReference type="ARBA" id="ARBA00022650"/>
    </source>
</evidence>
<evidence type="ECO:0000256" key="7">
    <source>
        <dbReference type="ARBA" id="ARBA00023002"/>
    </source>
</evidence>
<sequence>MSSQLSFIGAGNMARAIIQGLIASGHPPEKITATATREQTLAPLRERFAITTSLDNQAAVLNADVLVLAVKPQKLAELCVGLRDAVQQRRPLVLSVAAGIRCSSIERWLGGNIAVVRSMPNTPSLVGTGACGLYAAPGVSDAQRALVERLMGAVGITEWVEEEELLSVVTAIAGSAPAYFFYMIEALEKAGVAQGLKRDSARRLAIQTALGAAKMAALGEHDPETLKRQVMSPNGTTERAIQRFEAGGLEALVLDACNACRNRANELADQLDQP</sequence>
<comment type="function">
    <text evidence="10">Catalyzes the reduction of 1-pyrroline-5-carboxylate (PCA) to L-proline.</text>
</comment>
<dbReference type="Proteomes" id="UP000077875">
    <property type="component" value="Chromosome"/>
</dbReference>
<gene>
    <name evidence="10" type="primary">proC</name>
    <name evidence="15" type="ORF">A5892_00040</name>
</gene>
<evidence type="ECO:0000256" key="11">
    <source>
        <dbReference type="NCBIfam" id="TIGR00112"/>
    </source>
</evidence>
<dbReference type="FunFam" id="1.10.3730.10:FF:000001">
    <property type="entry name" value="Pyrroline-5-carboxylate reductase"/>
    <property type="match status" value="1"/>
</dbReference>
<reference evidence="15 16" key="1">
    <citation type="submission" date="2016-04" db="EMBL/GenBank/DDBJ databases">
        <title>Complete Genome Sequence of Halotalea alkalilenta IHB B 13600.</title>
        <authorList>
            <person name="Swarnkar M.K."/>
            <person name="Sharma A."/>
            <person name="Kaushal K."/>
            <person name="Soni R."/>
            <person name="Rana S."/>
            <person name="Singh A.K."/>
            <person name="Gulati A."/>
        </authorList>
    </citation>
    <scope>NUCLEOTIDE SEQUENCE [LARGE SCALE GENOMIC DNA]</scope>
    <source>
        <strain evidence="15 16">IHB B 13600</strain>
    </source>
</reference>
<protein>
    <recommendedName>
        <fullName evidence="10 11">Pyrroline-5-carboxylate reductase</fullName>
        <shortName evidence="10">P5C reductase</shortName>
        <shortName evidence="10">P5CR</shortName>
        <ecNumber evidence="10 11">1.5.1.2</ecNumber>
    </recommendedName>
    <alternativeName>
        <fullName evidence="10">PCA reductase</fullName>
    </alternativeName>
</protein>
<evidence type="ECO:0000256" key="1">
    <source>
        <dbReference type="ARBA" id="ARBA00005205"/>
    </source>
</evidence>
<dbReference type="STRING" id="376489.A5892_00040"/>
<dbReference type="RefSeq" id="WP_064121053.1">
    <property type="nucleotide sequence ID" value="NZ_CP015243.1"/>
</dbReference>
<dbReference type="GO" id="GO:0004735">
    <property type="term" value="F:pyrroline-5-carboxylate reductase activity"/>
    <property type="evidence" value="ECO:0007669"/>
    <property type="project" value="UniProtKB-UniRule"/>
</dbReference>
<dbReference type="SUPFAM" id="SSF48179">
    <property type="entry name" value="6-phosphogluconate dehydrogenase C-terminal domain-like"/>
    <property type="match status" value="1"/>
</dbReference>
<dbReference type="InterPro" id="IPR036291">
    <property type="entry name" value="NAD(P)-bd_dom_sf"/>
</dbReference>
<dbReference type="FunFam" id="3.40.50.720:FF:000105">
    <property type="entry name" value="Pyrroline-5-carboxylate reductase"/>
    <property type="match status" value="1"/>
</dbReference>
<evidence type="ECO:0000256" key="2">
    <source>
        <dbReference type="ARBA" id="ARBA00005525"/>
    </source>
</evidence>
<dbReference type="GO" id="GO:0055129">
    <property type="term" value="P:L-proline biosynthetic process"/>
    <property type="evidence" value="ECO:0007669"/>
    <property type="project" value="UniProtKB-UniRule"/>
</dbReference>
<evidence type="ECO:0000313" key="16">
    <source>
        <dbReference type="Proteomes" id="UP000077875"/>
    </source>
</evidence>
<dbReference type="Pfam" id="PF14748">
    <property type="entry name" value="P5CR_dimer"/>
    <property type="match status" value="1"/>
</dbReference>
<dbReference type="PANTHER" id="PTHR11645:SF0">
    <property type="entry name" value="PYRROLINE-5-CARBOXYLATE REDUCTASE 3"/>
    <property type="match status" value="1"/>
</dbReference>
<dbReference type="PANTHER" id="PTHR11645">
    <property type="entry name" value="PYRROLINE-5-CARBOXYLATE REDUCTASE"/>
    <property type="match status" value="1"/>
</dbReference>
<dbReference type="EMBL" id="CP015243">
    <property type="protein sequence ID" value="ANF56054.1"/>
    <property type="molecule type" value="Genomic_DNA"/>
</dbReference>
<dbReference type="InterPro" id="IPR000304">
    <property type="entry name" value="Pyrroline-COOH_reductase"/>
</dbReference>
<evidence type="ECO:0000256" key="10">
    <source>
        <dbReference type="HAMAP-Rule" id="MF_01925"/>
    </source>
</evidence>
<dbReference type="AlphaFoldDB" id="A0A172YA24"/>
<evidence type="ECO:0000259" key="14">
    <source>
        <dbReference type="Pfam" id="PF14748"/>
    </source>
</evidence>
<comment type="catalytic activity">
    <reaction evidence="8 10">
        <text>L-proline + NAD(+) = (S)-1-pyrroline-5-carboxylate + NADH + 2 H(+)</text>
        <dbReference type="Rhea" id="RHEA:14105"/>
        <dbReference type="ChEBI" id="CHEBI:15378"/>
        <dbReference type="ChEBI" id="CHEBI:17388"/>
        <dbReference type="ChEBI" id="CHEBI:57540"/>
        <dbReference type="ChEBI" id="CHEBI:57945"/>
        <dbReference type="ChEBI" id="CHEBI:60039"/>
        <dbReference type="EC" id="1.5.1.2"/>
    </reaction>
</comment>
<feature type="binding site" evidence="12">
    <location>
        <begin position="8"/>
        <end position="13"/>
    </location>
    <ligand>
        <name>NADP(+)</name>
        <dbReference type="ChEBI" id="CHEBI:58349"/>
    </ligand>
</feature>
<evidence type="ECO:0000256" key="4">
    <source>
        <dbReference type="ARBA" id="ARBA00022605"/>
    </source>
</evidence>
<comment type="pathway">
    <text evidence="1 10">Amino-acid biosynthesis; L-proline biosynthesis; L-proline from L-glutamate 5-semialdehyde: step 1/1.</text>
</comment>
<keyword evidence="6 10" id="KW-0521">NADP</keyword>
<name>A0A172YA24_9GAMM</name>
<evidence type="ECO:0000256" key="6">
    <source>
        <dbReference type="ARBA" id="ARBA00022857"/>
    </source>
</evidence>
<dbReference type="KEGG" id="haa:A5892_00040"/>
<dbReference type="InterPro" id="IPR008927">
    <property type="entry name" value="6-PGluconate_DH-like_C_sf"/>
</dbReference>
<dbReference type="InterPro" id="IPR028939">
    <property type="entry name" value="P5C_Rdtase_cat_N"/>
</dbReference>
<proteinExistence type="inferred from homology"/>
<comment type="similarity">
    <text evidence="2 10">Belongs to the pyrroline-5-carboxylate reductase family.</text>
</comment>
<comment type="catalytic activity">
    <reaction evidence="9 10">
        <text>L-proline + NADP(+) = (S)-1-pyrroline-5-carboxylate + NADPH + 2 H(+)</text>
        <dbReference type="Rhea" id="RHEA:14109"/>
        <dbReference type="ChEBI" id="CHEBI:15378"/>
        <dbReference type="ChEBI" id="CHEBI:17388"/>
        <dbReference type="ChEBI" id="CHEBI:57783"/>
        <dbReference type="ChEBI" id="CHEBI:58349"/>
        <dbReference type="ChEBI" id="CHEBI:60039"/>
        <dbReference type="EC" id="1.5.1.2"/>
    </reaction>
</comment>
<dbReference type="SUPFAM" id="SSF51735">
    <property type="entry name" value="NAD(P)-binding Rossmann-fold domains"/>
    <property type="match status" value="1"/>
</dbReference>
<evidence type="ECO:0000256" key="9">
    <source>
        <dbReference type="ARBA" id="ARBA00052690"/>
    </source>
</evidence>
<dbReference type="EC" id="1.5.1.2" evidence="10 11"/>
<evidence type="ECO:0000313" key="15">
    <source>
        <dbReference type="EMBL" id="ANF56054.1"/>
    </source>
</evidence>
<evidence type="ECO:0000256" key="8">
    <source>
        <dbReference type="ARBA" id="ARBA00050547"/>
    </source>
</evidence>
<feature type="domain" description="Pyrroline-5-carboxylate reductase catalytic N-terminal" evidence="13">
    <location>
        <begin position="5"/>
        <end position="99"/>
    </location>
</feature>
<feature type="domain" description="Pyrroline-5-carboxylate reductase dimerisation" evidence="14">
    <location>
        <begin position="163"/>
        <end position="267"/>
    </location>
</feature>
<dbReference type="PIRSF" id="PIRSF000193">
    <property type="entry name" value="Pyrrol-5-carb_rd"/>
    <property type="match status" value="1"/>
</dbReference>
<dbReference type="InterPro" id="IPR029036">
    <property type="entry name" value="P5CR_dimer"/>
</dbReference>